<dbReference type="STRING" id="243090.RB4007"/>
<dbReference type="HOGENOM" id="CLU_2668616_0_0_0"/>
<dbReference type="EnsemblBacteria" id="CAD73540">
    <property type="protein sequence ID" value="CAD73540"/>
    <property type="gene ID" value="RB4007"/>
</dbReference>
<dbReference type="AlphaFoldDB" id="Q7UT97"/>
<keyword evidence="2" id="KW-1185">Reference proteome</keyword>
<dbReference type="KEGG" id="rba:RB4007"/>
<reference evidence="1 2" key="1">
    <citation type="journal article" date="2003" name="Proc. Natl. Acad. Sci. U.S.A.">
        <title>Complete genome sequence of the marine planctomycete Pirellula sp. strain 1.</title>
        <authorList>
            <person name="Gloeckner F.O."/>
            <person name="Kube M."/>
            <person name="Bauer M."/>
            <person name="Teeling H."/>
            <person name="Lombardot T."/>
            <person name="Ludwig W."/>
            <person name="Gade D."/>
            <person name="Beck A."/>
            <person name="Borzym K."/>
            <person name="Heitmann K."/>
            <person name="Rabus R."/>
            <person name="Schlesner H."/>
            <person name="Amann R."/>
            <person name="Reinhardt R."/>
        </authorList>
    </citation>
    <scope>NUCLEOTIDE SEQUENCE [LARGE SCALE GENOMIC DNA]</scope>
    <source>
        <strain evidence="2">DSM 10527 / NCIMB 13988 / SH1</strain>
    </source>
</reference>
<dbReference type="InParanoid" id="Q7UT97"/>
<dbReference type="Proteomes" id="UP000001025">
    <property type="component" value="Chromosome"/>
</dbReference>
<dbReference type="EMBL" id="BX294139">
    <property type="protein sequence ID" value="CAD73540.1"/>
    <property type="molecule type" value="Genomic_DNA"/>
</dbReference>
<organism evidence="1 2">
    <name type="scientific">Rhodopirellula baltica (strain DSM 10527 / NCIMB 13988 / SH1)</name>
    <dbReference type="NCBI Taxonomy" id="243090"/>
    <lineage>
        <taxon>Bacteria</taxon>
        <taxon>Pseudomonadati</taxon>
        <taxon>Planctomycetota</taxon>
        <taxon>Planctomycetia</taxon>
        <taxon>Pirellulales</taxon>
        <taxon>Pirellulaceae</taxon>
        <taxon>Rhodopirellula</taxon>
    </lineage>
</organism>
<evidence type="ECO:0000313" key="2">
    <source>
        <dbReference type="Proteomes" id="UP000001025"/>
    </source>
</evidence>
<protein>
    <submittedName>
        <fullName evidence="1">Uncharacterized protein</fullName>
    </submittedName>
</protein>
<proteinExistence type="predicted"/>
<evidence type="ECO:0000313" key="1">
    <source>
        <dbReference type="EMBL" id="CAD73540.1"/>
    </source>
</evidence>
<gene>
    <name evidence="1" type="ordered locus">RB4007</name>
</gene>
<name>Q7UT97_RHOBA</name>
<accession>Q7UT97</accession>
<sequence>MGASSVAVDAAVPGGECILTAPRSVLPSRPDQAASALLRQTRFVDLHYAVVHSSRSAGKIGCNEVSRLGVSPSCT</sequence>